<dbReference type="PANTHER" id="PTHR13947:SF37">
    <property type="entry name" value="LD18367P"/>
    <property type="match status" value="1"/>
</dbReference>
<evidence type="ECO:0000313" key="4">
    <source>
        <dbReference type="Proteomes" id="UP000177390"/>
    </source>
</evidence>
<sequence length="176" mass="19599">MATTNEEVKYEIQENPSLTELSCFLENAFNALTPGDQASFDVENKGQTLKEWLDIDQVKDYLKHGFLLEARNEDGKLLGIVLFGKQNPISWPDGNKAEMFVLAVDSSTRGLGIGSKLVEMAENAAREMGAKSLILSTHVLLTADHKFYEKLGFVKIGILKEYYGNGDAVFYSKKLN</sequence>
<dbReference type="Proteomes" id="UP000177390">
    <property type="component" value="Unassembled WGS sequence"/>
</dbReference>
<dbReference type="InterPro" id="IPR016181">
    <property type="entry name" value="Acyl_CoA_acyltransferase"/>
</dbReference>
<dbReference type="Pfam" id="PF00583">
    <property type="entry name" value="Acetyltransf_1"/>
    <property type="match status" value="1"/>
</dbReference>
<evidence type="ECO:0000259" key="2">
    <source>
        <dbReference type="PROSITE" id="PS51186"/>
    </source>
</evidence>
<dbReference type="PANTHER" id="PTHR13947">
    <property type="entry name" value="GNAT FAMILY N-ACETYLTRANSFERASE"/>
    <property type="match status" value="1"/>
</dbReference>
<dbReference type="Gene3D" id="3.40.630.30">
    <property type="match status" value="1"/>
</dbReference>
<dbReference type="InterPro" id="IPR050769">
    <property type="entry name" value="NAT_camello-type"/>
</dbReference>
<dbReference type="InterPro" id="IPR000182">
    <property type="entry name" value="GNAT_dom"/>
</dbReference>
<dbReference type="PROSITE" id="PS51186">
    <property type="entry name" value="GNAT"/>
    <property type="match status" value="1"/>
</dbReference>
<evidence type="ECO:0000256" key="1">
    <source>
        <dbReference type="ARBA" id="ARBA00022679"/>
    </source>
</evidence>
<dbReference type="EMBL" id="MFAH01000074">
    <property type="protein sequence ID" value="OGD69761.1"/>
    <property type="molecule type" value="Genomic_DNA"/>
</dbReference>
<dbReference type="AlphaFoldDB" id="A0A1F5EQU7"/>
<dbReference type="CDD" id="cd04301">
    <property type="entry name" value="NAT_SF"/>
    <property type="match status" value="1"/>
</dbReference>
<evidence type="ECO:0000313" key="3">
    <source>
        <dbReference type="EMBL" id="OGD69761.1"/>
    </source>
</evidence>
<feature type="domain" description="N-acetyltransferase" evidence="2">
    <location>
        <begin position="19"/>
        <end position="176"/>
    </location>
</feature>
<accession>A0A1F5EQU7</accession>
<comment type="caution">
    <text evidence="3">The sequence shown here is derived from an EMBL/GenBank/DDBJ whole genome shotgun (WGS) entry which is preliminary data.</text>
</comment>
<organism evidence="3 4">
    <name type="scientific">Candidatus Collierbacteria bacterium RIFCSPHIGHO2_02_FULL_49_10</name>
    <dbReference type="NCBI Taxonomy" id="1817723"/>
    <lineage>
        <taxon>Bacteria</taxon>
        <taxon>Candidatus Collieribacteriota</taxon>
    </lineage>
</organism>
<dbReference type="GO" id="GO:0008080">
    <property type="term" value="F:N-acetyltransferase activity"/>
    <property type="evidence" value="ECO:0007669"/>
    <property type="project" value="InterPro"/>
</dbReference>
<proteinExistence type="predicted"/>
<reference evidence="3 4" key="1">
    <citation type="journal article" date="2016" name="Nat. Commun.">
        <title>Thousands of microbial genomes shed light on interconnected biogeochemical processes in an aquifer system.</title>
        <authorList>
            <person name="Anantharaman K."/>
            <person name="Brown C.T."/>
            <person name="Hug L.A."/>
            <person name="Sharon I."/>
            <person name="Castelle C.J."/>
            <person name="Probst A.J."/>
            <person name="Thomas B.C."/>
            <person name="Singh A."/>
            <person name="Wilkins M.J."/>
            <person name="Karaoz U."/>
            <person name="Brodie E.L."/>
            <person name="Williams K.H."/>
            <person name="Hubbard S.S."/>
            <person name="Banfield J.F."/>
        </authorList>
    </citation>
    <scope>NUCLEOTIDE SEQUENCE [LARGE SCALE GENOMIC DNA]</scope>
</reference>
<gene>
    <name evidence="3" type="ORF">A3D09_04375</name>
</gene>
<name>A0A1F5EQU7_9BACT</name>
<protein>
    <recommendedName>
        <fullName evidence="2">N-acetyltransferase domain-containing protein</fullName>
    </recommendedName>
</protein>
<keyword evidence="1" id="KW-0808">Transferase</keyword>
<dbReference type="SUPFAM" id="SSF55729">
    <property type="entry name" value="Acyl-CoA N-acyltransferases (Nat)"/>
    <property type="match status" value="1"/>
</dbReference>